<dbReference type="GO" id="GO:0048861">
    <property type="term" value="P:leukemia inhibitory factor signaling pathway"/>
    <property type="evidence" value="ECO:0007669"/>
    <property type="project" value="TreeGrafter"/>
</dbReference>
<dbReference type="SMART" id="SM00080">
    <property type="entry name" value="LIF_OSM"/>
    <property type="match status" value="1"/>
</dbReference>
<dbReference type="InterPro" id="IPR019827">
    <property type="entry name" value="Leukemia_IF/oncostatin_CS"/>
</dbReference>
<evidence type="ECO:0000256" key="10">
    <source>
        <dbReference type="ARBA" id="ARBA00024822"/>
    </source>
</evidence>
<dbReference type="GeneID" id="101355614"/>
<evidence type="ECO:0000256" key="2">
    <source>
        <dbReference type="ARBA" id="ARBA00005971"/>
    </source>
</evidence>
<dbReference type="AlphaFoldDB" id="A0A2Y9DQR2"/>
<gene>
    <name evidence="13" type="primary">LOC101355614</name>
</gene>
<dbReference type="GO" id="GO:0005146">
    <property type="term" value="F:leukemia inhibitory factor receptor binding"/>
    <property type="evidence" value="ECO:0007669"/>
    <property type="project" value="InterPro"/>
</dbReference>
<dbReference type="RefSeq" id="XP_004379150.1">
    <property type="nucleotide sequence ID" value="XM_004379093.1"/>
</dbReference>
<reference evidence="13" key="1">
    <citation type="submission" date="2025-08" db="UniProtKB">
        <authorList>
            <consortium name="RefSeq"/>
        </authorList>
    </citation>
    <scope>IDENTIFICATION</scope>
</reference>
<evidence type="ECO:0000256" key="5">
    <source>
        <dbReference type="ARBA" id="ARBA00022525"/>
    </source>
</evidence>
<protein>
    <recommendedName>
        <fullName evidence="3">Leukemia inhibitory factor</fullName>
    </recommendedName>
</protein>
<dbReference type="InterPro" id="IPR001581">
    <property type="entry name" value="Leukemia_IF/oncostatin"/>
</dbReference>
<keyword evidence="5" id="KW-0964">Secreted</keyword>
<keyword evidence="12" id="KW-1185">Reference proteome</keyword>
<comment type="similarity">
    <text evidence="2">Belongs to the LIF/OSM family.</text>
</comment>
<evidence type="ECO:0000256" key="8">
    <source>
        <dbReference type="ARBA" id="ARBA00023157"/>
    </source>
</evidence>
<evidence type="ECO:0000256" key="9">
    <source>
        <dbReference type="ARBA" id="ARBA00023180"/>
    </source>
</evidence>
<dbReference type="GO" id="GO:0005125">
    <property type="term" value="F:cytokine activity"/>
    <property type="evidence" value="ECO:0007669"/>
    <property type="project" value="UniProtKB-KW"/>
</dbReference>
<feature type="region of interest" description="Disordered" evidence="11">
    <location>
        <begin position="1"/>
        <end position="36"/>
    </location>
</feature>
<dbReference type="SUPFAM" id="SSF47266">
    <property type="entry name" value="4-helical cytokines"/>
    <property type="match status" value="1"/>
</dbReference>
<evidence type="ECO:0000313" key="12">
    <source>
        <dbReference type="Proteomes" id="UP000248480"/>
    </source>
</evidence>
<keyword evidence="8" id="KW-1015">Disulfide bond</keyword>
<dbReference type="GO" id="GO:0008284">
    <property type="term" value="P:positive regulation of cell population proliferation"/>
    <property type="evidence" value="ECO:0007669"/>
    <property type="project" value="TreeGrafter"/>
</dbReference>
<keyword evidence="4" id="KW-0202">Cytokine</keyword>
<keyword evidence="6" id="KW-0732">Signal</keyword>
<evidence type="ECO:0000313" key="13">
    <source>
        <dbReference type="RefSeq" id="XP_004379150.1"/>
    </source>
</evidence>
<dbReference type="InterPro" id="IPR009079">
    <property type="entry name" value="4_helix_cytokine-like_core"/>
</dbReference>
<dbReference type="InterPro" id="IPR003624">
    <property type="entry name" value="Leukemia_IF"/>
</dbReference>
<evidence type="ECO:0000256" key="1">
    <source>
        <dbReference type="ARBA" id="ARBA00004613"/>
    </source>
</evidence>
<dbReference type="KEGG" id="tmu:101355614"/>
<comment type="subcellular location">
    <subcellularLocation>
        <location evidence="1">Secreted</location>
    </subcellularLocation>
</comment>
<keyword evidence="7" id="KW-0339">Growth factor</keyword>
<dbReference type="GO" id="GO:0045595">
    <property type="term" value="P:regulation of cell differentiation"/>
    <property type="evidence" value="ECO:0007669"/>
    <property type="project" value="TreeGrafter"/>
</dbReference>
<dbReference type="GO" id="GO:0008083">
    <property type="term" value="F:growth factor activity"/>
    <property type="evidence" value="ECO:0007669"/>
    <property type="project" value="UniProtKB-KW"/>
</dbReference>
<proteinExistence type="inferred from homology"/>
<dbReference type="Pfam" id="PF01291">
    <property type="entry name" value="LIF_OSM"/>
    <property type="match status" value="1"/>
</dbReference>
<dbReference type="GO" id="GO:0005615">
    <property type="term" value="C:extracellular space"/>
    <property type="evidence" value="ECO:0007669"/>
    <property type="project" value="UniProtKB-KW"/>
</dbReference>
<comment type="function">
    <text evidence="10">LIF has the capacity to induce terminal differentiation in leukemic cells. Its activities include the induction of hematopoietic differentiation in normal and myeloid leukemia cells, the induction of neuronal cell differentiation, and the stimulation of acute-phase protein synthesis in hepatocytes.</text>
</comment>
<dbReference type="PANTHER" id="PTHR10633:SF0">
    <property type="entry name" value="LEUKEMIA INHIBITORY FACTOR"/>
    <property type="match status" value="1"/>
</dbReference>
<organism evidence="12 13">
    <name type="scientific">Trichechus manatus latirostris</name>
    <name type="common">Florida manatee</name>
    <dbReference type="NCBI Taxonomy" id="127582"/>
    <lineage>
        <taxon>Eukaryota</taxon>
        <taxon>Metazoa</taxon>
        <taxon>Chordata</taxon>
        <taxon>Craniata</taxon>
        <taxon>Vertebrata</taxon>
        <taxon>Euteleostomi</taxon>
        <taxon>Mammalia</taxon>
        <taxon>Eutheria</taxon>
        <taxon>Afrotheria</taxon>
        <taxon>Sirenia</taxon>
        <taxon>Trichechidae</taxon>
        <taxon>Trichechus</taxon>
    </lineage>
</organism>
<evidence type="ECO:0000256" key="11">
    <source>
        <dbReference type="SAM" id="MobiDB-lite"/>
    </source>
</evidence>
<dbReference type="GO" id="GO:0010646">
    <property type="term" value="P:regulation of cell communication"/>
    <property type="evidence" value="ECO:0007669"/>
    <property type="project" value="UniProtKB-ARBA"/>
</dbReference>
<name>A0A2Y9DQR2_TRIMA</name>
<dbReference type="STRING" id="127582.A0A2Y9DQR2"/>
<dbReference type="PRINTS" id="PR01883">
    <property type="entry name" value="LEUKAEMIAIF"/>
</dbReference>
<dbReference type="GO" id="GO:0023051">
    <property type="term" value="P:regulation of signaling"/>
    <property type="evidence" value="ECO:0007669"/>
    <property type="project" value="UniProtKB-ARBA"/>
</dbReference>
<evidence type="ECO:0000256" key="4">
    <source>
        <dbReference type="ARBA" id="ARBA00022514"/>
    </source>
</evidence>
<dbReference type="GO" id="GO:0006955">
    <property type="term" value="P:immune response"/>
    <property type="evidence" value="ECO:0007669"/>
    <property type="project" value="InterPro"/>
</dbReference>
<dbReference type="PROSITE" id="PS00590">
    <property type="entry name" value="LIF_OSM"/>
    <property type="match status" value="1"/>
</dbReference>
<sequence length="238" mass="26755">MSSCPSRDPDSSDPRPQARLVGKGEQEGPPSQLIPPLPQVSRFQAGILSLLLVLHWELGAGSPTPDKVSCVMDHPCSSNLMTQVKNQLEQLNSSANPLFVAYYMAQGEPLPKYVDRLCGEDFMSFPPFHANGAEKDKLMELYRVMAYFYLFLDDVMQCQKTLNPNDQKLHSKLDSTADTVWGLLSNVLCRLCDNYNVRLTDMINGLNTSEEDVFQKKRLGCQLLFKYKQVIAELAQAF</sequence>
<evidence type="ECO:0000256" key="3">
    <source>
        <dbReference type="ARBA" id="ARBA00016836"/>
    </source>
</evidence>
<evidence type="ECO:0000256" key="7">
    <source>
        <dbReference type="ARBA" id="ARBA00023030"/>
    </source>
</evidence>
<dbReference type="Gene3D" id="1.20.1250.10">
    <property type="match status" value="1"/>
</dbReference>
<dbReference type="PANTHER" id="PTHR10633">
    <property type="entry name" value="LEUKEMIA INHIBITORY FACTOR"/>
    <property type="match status" value="1"/>
</dbReference>
<keyword evidence="9" id="KW-0325">Glycoprotein</keyword>
<dbReference type="InParanoid" id="A0A2Y9DQR2"/>
<dbReference type="Proteomes" id="UP000248480">
    <property type="component" value="Unplaced"/>
</dbReference>
<accession>A0A2Y9DQR2</accession>
<evidence type="ECO:0000256" key="6">
    <source>
        <dbReference type="ARBA" id="ARBA00022729"/>
    </source>
</evidence>